<evidence type="ECO:0000256" key="1">
    <source>
        <dbReference type="ARBA" id="ARBA00009508"/>
    </source>
</evidence>
<protein>
    <recommendedName>
        <fullName evidence="2">Complex 1 LYR protein domain-containing protein</fullName>
    </recommendedName>
</protein>
<dbReference type="InterPro" id="IPR045297">
    <property type="entry name" value="Complex1_LYR_LYRM4"/>
</dbReference>
<dbReference type="OrthoDB" id="275715at2759"/>
<name>D7FRV6_ECTSI</name>
<dbReference type="AlphaFoldDB" id="D7FRV6"/>
<dbReference type="InParanoid" id="D7FRV6"/>
<organism evidence="3 4">
    <name type="scientific">Ectocarpus siliculosus</name>
    <name type="common">Brown alga</name>
    <name type="synonym">Conferva siliculosa</name>
    <dbReference type="NCBI Taxonomy" id="2880"/>
    <lineage>
        <taxon>Eukaryota</taxon>
        <taxon>Sar</taxon>
        <taxon>Stramenopiles</taxon>
        <taxon>Ochrophyta</taxon>
        <taxon>PX clade</taxon>
        <taxon>Phaeophyceae</taxon>
        <taxon>Ectocarpales</taxon>
        <taxon>Ectocarpaceae</taxon>
        <taxon>Ectocarpus</taxon>
    </lineage>
</organism>
<accession>D7FRV6</accession>
<dbReference type="PANTHER" id="PTHR13166">
    <property type="entry name" value="PROTEIN C6ORF149"/>
    <property type="match status" value="1"/>
</dbReference>
<evidence type="ECO:0000313" key="3">
    <source>
        <dbReference type="EMBL" id="CBJ30897.1"/>
    </source>
</evidence>
<feature type="domain" description="Complex 1 LYR protein" evidence="2">
    <location>
        <begin position="8"/>
        <end position="63"/>
    </location>
</feature>
<comment type="similarity">
    <text evidence="1">Belongs to the complex I LYR family.</text>
</comment>
<dbReference type="EMBL" id="FN648400">
    <property type="protein sequence ID" value="CBJ30897.1"/>
    <property type="molecule type" value="Genomic_DNA"/>
</dbReference>
<dbReference type="PANTHER" id="PTHR13166:SF7">
    <property type="entry name" value="LYR MOTIF-CONTAINING PROTEIN 4"/>
    <property type="match status" value="1"/>
</dbReference>
<dbReference type="Pfam" id="PF05347">
    <property type="entry name" value="Complex1_LYR"/>
    <property type="match status" value="1"/>
</dbReference>
<sequence length="88" mass="10116">MAQPSRTAVLGLYKGLRRQGALLMDYNYREYALRRARRGFELARGFAPEEAEAAFKKGQRELEIVRRQAAISQLYPHQTSVMETMTPP</sequence>
<dbReference type="GO" id="GO:1990221">
    <property type="term" value="C:L-cysteine desulfurase complex"/>
    <property type="evidence" value="ECO:0007669"/>
    <property type="project" value="TreeGrafter"/>
</dbReference>
<evidence type="ECO:0000259" key="2">
    <source>
        <dbReference type="Pfam" id="PF05347"/>
    </source>
</evidence>
<dbReference type="InterPro" id="IPR051522">
    <property type="entry name" value="ISC_assembly_LYR"/>
</dbReference>
<dbReference type="OMA" id="DAFCENR"/>
<evidence type="ECO:0000313" key="4">
    <source>
        <dbReference type="Proteomes" id="UP000002630"/>
    </source>
</evidence>
<dbReference type="GO" id="GO:0005739">
    <property type="term" value="C:mitochondrion"/>
    <property type="evidence" value="ECO:0007669"/>
    <property type="project" value="TreeGrafter"/>
</dbReference>
<keyword evidence="4" id="KW-1185">Reference proteome</keyword>
<dbReference type="GO" id="GO:0016226">
    <property type="term" value="P:iron-sulfur cluster assembly"/>
    <property type="evidence" value="ECO:0007669"/>
    <property type="project" value="InterPro"/>
</dbReference>
<dbReference type="eggNOG" id="KOG3801">
    <property type="taxonomic scope" value="Eukaryota"/>
</dbReference>
<dbReference type="Proteomes" id="UP000002630">
    <property type="component" value="Linkage Group LG24"/>
</dbReference>
<dbReference type="STRING" id="2880.D7FRV6"/>
<dbReference type="EMBL" id="FN649749">
    <property type="protein sequence ID" value="CBJ30897.1"/>
    <property type="molecule type" value="Genomic_DNA"/>
</dbReference>
<reference evidence="3 4" key="1">
    <citation type="journal article" date="2010" name="Nature">
        <title>The Ectocarpus genome and the independent evolution of multicellularity in brown algae.</title>
        <authorList>
            <person name="Cock J.M."/>
            <person name="Sterck L."/>
            <person name="Rouze P."/>
            <person name="Scornet D."/>
            <person name="Allen A.E."/>
            <person name="Amoutzias G."/>
            <person name="Anthouard V."/>
            <person name="Artiguenave F."/>
            <person name="Aury J.M."/>
            <person name="Badger J.H."/>
            <person name="Beszteri B."/>
            <person name="Billiau K."/>
            <person name="Bonnet E."/>
            <person name="Bothwell J.H."/>
            <person name="Bowler C."/>
            <person name="Boyen C."/>
            <person name="Brownlee C."/>
            <person name="Carrano C.J."/>
            <person name="Charrier B."/>
            <person name="Cho G.Y."/>
            <person name="Coelho S.M."/>
            <person name="Collen J."/>
            <person name="Corre E."/>
            <person name="Da Silva C."/>
            <person name="Delage L."/>
            <person name="Delaroque N."/>
            <person name="Dittami S.M."/>
            <person name="Doulbeau S."/>
            <person name="Elias M."/>
            <person name="Farnham G."/>
            <person name="Gachon C.M."/>
            <person name="Gschloessl B."/>
            <person name="Heesch S."/>
            <person name="Jabbari K."/>
            <person name="Jubin C."/>
            <person name="Kawai H."/>
            <person name="Kimura K."/>
            <person name="Kloareg B."/>
            <person name="Kupper F.C."/>
            <person name="Lang D."/>
            <person name="Le Bail A."/>
            <person name="Leblanc C."/>
            <person name="Lerouge P."/>
            <person name="Lohr M."/>
            <person name="Lopez P.J."/>
            <person name="Martens C."/>
            <person name="Maumus F."/>
            <person name="Michel G."/>
            <person name="Miranda-Saavedra D."/>
            <person name="Morales J."/>
            <person name="Moreau H."/>
            <person name="Motomura T."/>
            <person name="Nagasato C."/>
            <person name="Napoli C.A."/>
            <person name="Nelson D.R."/>
            <person name="Nyvall-Collen P."/>
            <person name="Peters A.F."/>
            <person name="Pommier C."/>
            <person name="Potin P."/>
            <person name="Poulain J."/>
            <person name="Quesneville H."/>
            <person name="Read B."/>
            <person name="Rensing S.A."/>
            <person name="Ritter A."/>
            <person name="Rousvoal S."/>
            <person name="Samanta M."/>
            <person name="Samson G."/>
            <person name="Schroeder D.C."/>
            <person name="Segurens B."/>
            <person name="Strittmatter M."/>
            <person name="Tonon T."/>
            <person name="Tregear J.W."/>
            <person name="Valentin K."/>
            <person name="von Dassow P."/>
            <person name="Yamagishi T."/>
            <person name="Van de Peer Y."/>
            <person name="Wincker P."/>
        </authorList>
    </citation>
    <scope>NUCLEOTIDE SEQUENCE [LARGE SCALE GENOMIC DNA]</scope>
    <source>
        <strain evidence="4">Ec32 / CCAP1310/4</strain>
    </source>
</reference>
<gene>
    <name evidence="3" type="ORF">Esi_0221_0016</name>
</gene>
<dbReference type="CDD" id="cd20264">
    <property type="entry name" value="Complex1_LYR_LYRM4"/>
    <property type="match status" value="1"/>
</dbReference>
<proteinExistence type="inferred from homology"/>
<dbReference type="InterPro" id="IPR008011">
    <property type="entry name" value="Complex1_LYR_dom"/>
</dbReference>